<accession>A0AAX4NZT3</accession>
<name>A0AAX4NZT3_9CHLO</name>
<keyword evidence="2" id="KW-1185">Reference proteome</keyword>
<reference evidence="1 2" key="1">
    <citation type="submission" date="2024-03" db="EMBL/GenBank/DDBJ databases">
        <title>Complete genome sequence of the green alga Chloropicon roscoffensis RCC1871.</title>
        <authorList>
            <person name="Lemieux C."/>
            <person name="Pombert J.-F."/>
            <person name="Otis C."/>
            <person name="Turmel M."/>
        </authorList>
    </citation>
    <scope>NUCLEOTIDE SEQUENCE [LARGE SCALE GENOMIC DNA]</scope>
    <source>
        <strain evidence="1 2">RCC1871</strain>
    </source>
</reference>
<sequence>MSDGEGSASGDLGRRKSLDAAKAGVSVAFKELRESGEVTSESGVEFLRKIEDKVEEAFLQVSDWLSEELMHQKAHLVLMQNQVDKQQHQNQKQHQELLKLIEMEKAQRVLSQRSSREHKEKLEDQLASFAEEISLVNERLSSLEVPPWWKRLCCGARGAYQELKSSQYTQIK</sequence>
<evidence type="ECO:0000313" key="1">
    <source>
        <dbReference type="EMBL" id="WZN59059.1"/>
    </source>
</evidence>
<dbReference type="AlphaFoldDB" id="A0AAX4NZT3"/>
<proteinExistence type="predicted"/>
<organism evidence="1 2">
    <name type="scientific">Chloropicon roscoffensis</name>
    <dbReference type="NCBI Taxonomy" id="1461544"/>
    <lineage>
        <taxon>Eukaryota</taxon>
        <taxon>Viridiplantae</taxon>
        <taxon>Chlorophyta</taxon>
        <taxon>Chloropicophyceae</taxon>
        <taxon>Chloropicales</taxon>
        <taxon>Chloropicaceae</taxon>
        <taxon>Chloropicon</taxon>
    </lineage>
</organism>
<dbReference type="EMBL" id="CP151501">
    <property type="protein sequence ID" value="WZN59059.1"/>
    <property type="molecule type" value="Genomic_DNA"/>
</dbReference>
<gene>
    <name evidence="1" type="ORF">HKI87_01g05840</name>
</gene>
<protein>
    <submittedName>
        <fullName evidence="1">Uncharacterized protein</fullName>
    </submittedName>
</protein>
<evidence type="ECO:0000313" key="2">
    <source>
        <dbReference type="Proteomes" id="UP001472866"/>
    </source>
</evidence>
<dbReference type="Proteomes" id="UP001472866">
    <property type="component" value="Chromosome 01"/>
</dbReference>